<name>A0ABS9YYA6_9MYCO</name>
<gene>
    <name evidence="2" type="ORF">K9U37_15715</name>
</gene>
<evidence type="ECO:0000256" key="1">
    <source>
        <dbReference type="SAM" id="SignalP"/>
    </source>
</evidence>
<keyword evidence="3" id="KW-1185">Reference proteome</keyword>
<keyword evidence="1" id="KW-0732">Signal</keyword>
<evidence type="ECO:0000313" key="3">
    <source>
        <dbReference type="Proteomes" id="UP001139068"/>
    </source>
</evidence>
<feature type="chain" id="PRO_5047135238" description="Chitin-binding type-2 domain-containing protein" evidence="1">
    <location>
        <begin position="20"/>
        <end position="85"/>
    </location>
</feature>
<dbReference type="RefSeq" id="WP_243072458.1">
    <property type="nucleotide sequence ID" value="NZ_JAIVFL010000001.1"/>
</dbReference>
<dbReference type="EMBL" id="JAIVFL010000001">
    <property type="protein sequence ID" value="MCI4676242.1"/>
    <property type="molecule type" value="Genomic_DNA"/>
</dbReference>
<accession>A0ABS9YYA6</accession>
<reference evidence="2" key="1">
    <citation type="journal article" date="2022" name="ISME J.">
        <title>Identification of active gaseous-alkane degraders at natural gas seeps.</title>
        <authorList>
            <person name="Farhan Ul Haque M."/>
            <person name="Hernandez M."/>
            <person name="Crombie A.T."/>
            <person name="Murrell J.C."/>
        </authorList>
    </citation>
    <scope>NUCLEOTIDE SEQUENCE</scope>
    <source>
        <strain evidence="2">ANDR5</strain>
    </source>
</reference>
<sequence>MSIRLVTAVAAAAALIAGAGPAPQLRAQDSCPVGQGPDDQDRWQCVHECPSGLLYDGQSGLCVAPPGVPPPTLPQTPQIPQIPQI</sequence>
<comment type="caution">
    <text evidence="2">The sequence shown here is derived from an EMBL/GenBank/DDBJ whole genome shotgun (WGS) entry which is preliminary data.</text>
</comment>
<proteinExistence type="predicted"/>
<protein>
    <recommendedName>
        <fullName evidence="4">Chitin-binding type-2 domain-containing protein</fullName>
    </recommendedName>
</protein>
<dbReference type="Proteomes" id="UP001139068">
    <property type="component" value="Unassembled WGS sequence"/>
</dbReference>
<evidence type="ECO:0008006" key="4">
    <source>
        <dbReference type="Google" id="ProtNLM"/>
    </source>
</evidence>
<organism evidence="2 3">
    <name type="scientific">Candidatus Mycolicibacterium alkanivorans</name>
    <dbReference type="NCBI Taxonomy" id="2954114"/>
    <lineage>
        <taxon>Bacteria</taxon>
        <taxon>Bacillati</taxon>
        <taxon>Actinomycetota</taxon>
        <taxon>Actinomycetes</taxon>
        <taxon>Mycobacteriales</taxon>
        <taxon>Mycobacteriaceae</taxon>
        <taxon>Mycolicibacterium</taxon>
    </lineage>
</organism>
<feature type="signal peptide" evidence="1">
    <location>
        <begin position="1"/>
        <end position="19"/>
    </location>
</feature>
<evidence type="ECO:0000313" key="2">
    <source>
        <dbReference type="EMBL" id="MCI4676242.1"/>
    </source>
</evidence>